<dbReference type="InterPro" id="IPR001810">
    <property type="entry name" value="F-box_dom"/>
</dbReference>
<evidence type="ECO:0000256" key="1">
    <source>
        <dbReference type="SAM" id="MobiDB-lite"/>
    </source>
</evidence>
<accession>A0A9W9IHW9</accession>
<keyword evidence="4" id="KW-1185">Reference proteome</keyword>
<protein>
    <recommendedName>
        <fullName evidence="2">F-box domain-containing protein</fullName>
    </recommendedName>
</protein>
<dbReference type="PROSITE" id="PS50181">
    <property type="entry name" value="FBOX"/>
    <property type="match status" value="1"/>
</dbReference>
<reference evidence="3" key="2">
    <citation type="journal article" date="2023" name="IMA Fungus">
        <title>Comparative genomic study of the Penicillium genus elucidates a diverse pangenome and 15 lateral gene transfer events.</title>
        <authorList>
            <person name="Petersen C."/>
            <person name="Sorensen T."/>
            <person name="Nielsen M.R."/>
            <person name="Sondergaard T.E."/>
            <person name="Sorensen J.L."/>
            <person name="Fitzpatrick D.A."/>
            <person name="Frisvad J.C."/>
            <person name="Nielsen K.L."/>
        </authorList>
    </citation>
    <scope>NUCLEOTIDE SEQUENCE</scope>
    <source>
        <strain evidence="3">IBT 21917</strain>
    </source>
</reference>
<name>A0A9W9IHW9_9EURO</name>
<sequence length="158" mass="17888">MLGQLPLEIFSMVLQNCDKSVLRSICLVSKSFHSIAAPILFRTVTIHALDEEDLSNVNAASLVAFGSPYLLYTKDVIITAKFHRVLRHRCHDYDSNESDDFDELEDTENNGYFDDEEGITKDGYFDDEDSISEDSNIGNDHETIPEQLPNESPIPHSY</sequence>
<feature type="compositionally biased region" description="Acidic residues" evidence="1">
    <location>
        <begin position="95"/>
        <end position="117"/>
    </location>
</feature>
<gene>
    <name evidence="3" type="ORF">N7492_002060</name>
</gene>
<dbReference type="EMBL" id="JAPQKO010000002">
    <property type="protein sequence ID" value="KAJ5178850.1"/>
    <property type="molecule type" value="Genomic_DNA"/>
</dbReference>
<evidence type="ECO:0000313" key="4">
    <source>
        <dbReference type="Proteomes" id="UP001146351"/>
    </source>
</evidence>
<dbReference type="AlphaFoldDB" id="A0A9W9IHW9"/>
<feature type="region of interest" description="Disordered" evidence="1">
    <location>
        <begin position="93"/>
        <end position="158"/>
    </location>
</feature>
<dbReference type="SUPFAM" id="SSF81383">
    <property type="entry name" value="F-box domain"/>
    <property type="match status" value="1"/>
</dbReference>
<evidence type="ECO:0000313" key="3">
    <source>
        <dbReference type="EMBL" id="KAJ5178850.1"/>
    </source>
</evidence>
<dbReference type="OrthoDB" id="3945550at2759"/>
<evidence type="ECO:0000259" key="2">
    <source>
        <dbReference type="PROSITE" id="PS50181"/>
    </source>
</evidence>
<organism evidence="3 4">
    <name type="scientific">Penicillium capsulatum</name>
    <dbReference type="NCBI Taxonomy" id="69766"/>
    <lineage>
        <taxon>Eukaryota</taxon>
        <taxon>Fungi</taxon>
        <taxon>Dikarya</taxon>
        <taxon>Ascomycota</taxon>
        <taxon>Pezizomycotina</taxon>
        <taxon>Eurotiomycetes</taxon>
        <taxon>Eurotiomycetidae</taxon>
        <taxon>Eurotiales</taxon>
        <taxon>Aspergillaceae</taxon>
        <taxon>Penicillium</taxon>
    </lineage>
</organism>
<comment type="caution">
    <text evidence="3">The sequence shown here is derived from an EMBL/GenBank/DDBJ whole genome shotgun (WGS) entry which is preliminary data.</text>
</comment>
<feature type="domain" description="F-box" evidence="2">
    <location>
        <begin position="1"/>
        <end position="44"/>
    </location>
</feature>
<dbReference type="Proteomes" id="UP001146351">
    <property type="component" value="Unassembled WGS sequence"/>
</dbReference>
<proteinExistence type="predicted"/>
<dbReference type="InterPro" id="IPR036047">
    <property type="entry name" value="F-box-like_dom_sf"/>
</dbReference>
<reference evidence="3" key="1">
    <citation type="submission" date="2022-11" db="EMBL/GenBank/DDBJ databases">
        <authorList>
            <person name="Petersen C."/>
        </authorList>
    </citation>
    <scope>NUCLEOTIDE SEQUENCE</scope>
    <source>
        <strain evidence="3">IBT 21917</strain>
    </source>
</reference>